<sequence length="227" mass="25000">MFATPSADKQRRRALRSAPSGPLRDYLQTPFPDPRTEVGDLQLLAVDLETTGLHPKNDRLLSIGFVPIDGLSIDLSGARRFVVQAGVEVGQSAAIHGLTDDTVAAGTPIDEALPVVLEALRGRVLLAHYTDIEERFLSAACERVYGTRLPVARIDTLELHRRLIVGWGQEPMRLALRLWAARERYGLPDYRAHECLIDAIACAELYLAQVAEMRSHGDSVTLARLVS</sequence>
<evidence type="ECO:0000313" key="9">
    <source>
        <dbReference type="Proteomes" id="UP000718281"/>
    </source>
</evidence>
<evidence type="ECO:0000256" key="4">
    <source>
        <dbReference type="SAM" id="MobiDB-lite"/>
    </source>
</evidence>
<comment type="caution">
    <text evidence="7">The sequence shown here is derived from an EMBL/GenBank/DDBJ whole genome shotgun (WGS) entry which is preliminary data.</text>
</comment>
<dbReference type="PANTHER" id="PTHR30231">
    <property type="entry name" value="DNA POLYMERASE III SUBUNIT EPSILON"/>
    <property type="match status" value="1"/>
</dbReference>
<keyword evidence="3" id="KW-0269">Exonuclease</keyword>
<evidence type="ECO:0000313" key="10">
    <source>
        <dbReference type="Proteomes" id="UP000726105"/>
    </source>
</evidence>
<dbReference type="GO" id="GO:0003676">
    <property type="term" value="F:nucleic acid binding"/>
    <property type="evidence" value="ECO:0007669"/>
    <property type="project" value="InterPro"/>
</dbReference>
<dbReference type="Gene3D" id="3.30.420.10">
    <property type="entry name" value="Ribonuclease H-like superfamily/Ribonuclease H"/>
    <property type="match status" value="1"/>
</dbReference>
<dbReference type="EMBL" id="JADJIB010000017">
    <property type="protein sequence ID" value="MBK7274893.1"/>
    <property type="molecule type" value="Genomic_DNA"/>
</dbReference>
<evidence type="ECO:0000256" key="3">
    <source>
        <dbReference type="ARBA" id="ARBA00022839"/>
    </source>
</evidence>
<evidence type="ECO:0000313" key="8">
    <source>
        <dbReference type="EMBL" id="MBL0005284.1"/>
    </source>
</evidence>
<dbReference type="EMBL" id="JADIXZ010000004">
    <property type="protein sequence ID" value="MBK6300864.1"/>
    <property type="molecule type" value="Genomic_DNA"/>
</dbReference>
<dbReference type="EMBL" id="JADKGK010000024">
    <property type="protein sequence ID" value="MBL0005284.1"/>
    <property type="molecule type" value="Genomic_DNA"/>
</dbReference>
<dbReference type="Proteomes" id="UP000726105">
    <property type="component" value="Unassembled WGS sequence"/>
</dbReference>
<reference evidence="9 10" key="1">
    <citation type="submission" date="2020-10" db="EMBL/GenBank/DDBJ databases">
        <title>Connecting structure to function with the recovery of over 1000 high-quality activated sludge metagenome-assembled genomes encoding full-length rRNA genes using long-read sequencing.</title>
        <authorList>
            <person name="Singleton C.M."/>
            <person name="Petriglieri F."/>
            <person name="Kristensen J.M."/>
            <person name="Kirkegaard R.H."/>
            <person name="Michaelsen T.Y."/>
            <person name="Andersen M.H."/>
            <person name="Karst S.M."/>
            <person name="Dueholm M.S."/>
            <person name="Nielsen P.H."/>
            <person name="Albertsen M."/>
        </authorList>
    </citation>
    <scope>NUCLEOTIDE SEQUENCE [LARGE SCALE GENOMIC DNA]</scope>
    <source>
        <strain evidence="6">AalE_18-Q3-R2-46_BAT3C.188</strain>
        <strain evidence="7">Ega_18-Q3-R5-49_MAXAC.001</strain>
        <strain evidence="8">Ribe_18-Q3-R11-54_MAXAC.001</strain>
    </source>
</reference>
<dbReference type="Pfam" id="PF00929">
    <property type="entry name" value="RNase_T"/>
    <property type="match status" value="1"/>
</dbReference>
<dbReference type="Proteomes" id="UP000886632">
    <property type="component" value="Unassembled WGS sequence"/>
</dbReference>
<name>A0A935IYB6_9MICO</name>
<dbReference type="SUPFAM" id="SSF53098">
    <property type="entry name" value="Ribonuclease H-like"/>
    <property type="match status" value="1"/>
</dbReference>
<accession>A0A935IYB6</accession>
<dbReference type="AlphaFoldDB" id="A0A935IYB6"/>
<evidence type="ECO:0000256" key="1">
    <source>
        <dbReference type="ARBA" id="ARBA00022722"/>
    </source>
</evidence>
<dbReference type="SMART" id="SM00479">
    <property type="entry name" value="EXOIII"/>
    <property type="match status" value="1"/>
</dbReference>
<evidence type="ECO:0000313" key="7">
    <source>
        <dbReference type="EMBL" id="MBK7274893.1"/>
    </source>
</evidence>
<evidence type="ECO:0000256" key="2">
    <source>
        <dbReference type="ARBA" id="ARBA00022801"/>
    </source>
</evidence>
<dbReference type="PANTHER" id="PTHR30231:SF4">
    <property type="entry name" value="PROTEIN NEN2"/>
    <property type="match status" value="1"/>
</dbReference>
<dbReference type="GO" id="GO:0008408">
    <property type="term" value="F:3'-5' exonuclease activity"/>
    <property type="evidence" value="ECO:0007669"/>
    <property type="project" value="TreeGrafter"/>
</dbReference>
<dbReference type="InterPro" id="IPR012337">
    <property type="entry name" value="RNaseH-like_sf"/>
</dbReference>
<evidence type="ECO:0000259" key="5">
    <source>
        <dbReference type="SMART" id="SM00479"/>
    </source>
</evidence>
<dbReference type="GO" id="GO:0005829">
    <property type="term" value="C:cytosol"/>
    <property type="evidence" value="ECO:0007669"/>
    <property type="project" value="TreeGrafter"/>
</dbReference>
<dbReference type="InterPro" id="IPR013520">
    <property type="entry name" value="Ribonucl_H"/>
</dbReference>
<organism evidence="7 10">
    <name type="scientific">Candidatus Phosphoribacter hodrii</name>
    <dbReference type="NCBI Taxonomy" id="2953743"/>
    <lineage>
        <taxon>Bacteria</taxon>
        <taxon>Bacillati</taxon>
        <taxon>Actinomycetota</taxon>
        <taxon>Actinomycetes</taxon>
        <taxon>Micrococcales</taxon>
        <taxon>Dermatophilaceae</taxon>
        <taxon>Candidatus Phosphoribacter</taxon>
    </lineage>
</organism>
<dbReference type="CDD" id="cd06127">
    <property type="entry name" value="DEDDh"/>
    <property type="match status" value="1"/>
</dbReference>
<protein>
    <submittedName>
        <fullName evidence="7">DNA polymerase III subunit epsilon</fullName>
    </submittedName>
</protein>
<proteinExistence type="predicted"/>
<feature type="region of interest" description="Disordered" evidence="4">
    <location>
        <begin position="1"/>
        <end position="34"/>
    </location>
</feature>
<dbReference type="Proteomes" id="UP000718281">
    <property type="component" value="Unassembled WGS sequence"/>
</dbReference>
<keyword evidence="1" id="KW-0540">Nuclease</keyword>
<feature type="domain" description="Exonuclease" evidence="5">
    <location>
        <begin position="42"/>
        <end position="215"/>
    </location>
</feature>
<dbReference type="InterPro" id="IPR036397">
    <property type="entry name" value="RNaseH_sf"/>
</dbReference>
<gene>
    <name evidence="6" type="ORF">IPF40_07360</name>
    <name evidence="7" type="ORF">IPI13_17745</name>
    <name evidence="8" type="ORF">IPP00_15345</name>
</gene>
<evidence type="ECO:0000313" key="6">
    <source>
        <dbReference type="EMBL" id="MBK6300864.1"/>
    </source>
</evidence>
<keyword evidence="2" id="KW-0378">Hydrolase</keyword>